<dbReference type="InterPro" id="IPR000620">
    <property type="entry name" value="EamA_dom"/>
</dbReference>
<dbReference type="InterPro" id="IPR037185">
    <property type="entry name" value="EmrE-like"/>
</dbReference>
<dbReference type="EMBL" id="NVUU01000030">
    <property type="protein sequence ID" value="PCI94979.1"/>
    <property type="molecule type" value="Genomic_DNA"/>
</dbReference>
<comment type="caution">
    <text evidence="2">The sequence shown here is derived from an EMBL/GenBank/DDBJ whole genome shotgun (WGS) entry which is preliminary data.</text>
</comment>
<protein>
    <submittedName>
        <fullName evidence="2">EamA family transporter</fullName>
    </submittedName>
</protein>
<reference evidence="3" key="1">
    <citation type="submission" date="2017-08" db="EMBL/GenBank/DDBJ databases">
        <title>A dynamic microbial community with high functional redundancy inhabits the cold, oxic subseafloor aquifer.</title>
        <authorList>
            <person name="Tully B.J."/>
            <person name="Wheat C.G."/>
            <person name="Glazer B.T."/>
            <person name="Huber J.A."/>
        </authorList>
    </citation>
    <scope>NUCLEOTIDE SEQUENCE [LARGE SCALE GENOMIC DNA]</scope>
</reference>
<evidence type="ECO:0000313" key="3">
    <source>
        <dbReference type="Proteomes" id="UP000217838"/>
    </source>
</evidence>
<dbReference type="Pfam" id="PF00892">
    <property type="entry name" value="EamA"/>
    <property type="match status" value="1"/>
</dbReference>
<feature type="domain" description="EamA" evidence="1">
    <location>
        <begin position="2"/>
        <end position="56"/>
    </location>
</feature>
<dbReference type="Proteomes" id="UP000217838">
    <property type="component" value="Unassembled WGS sequence"/>
</dbReference>
<name>A0A2A4YKH4_UNCAE</name>
<organism evidence="2 3">
    <name type="scientific">Aerophobetes bacterium</name>
    <dbReference type="NCBI Taxonomy" id="2030807"/>
    <lineage>
        <taxon>Bacteria</taxon>
        <taxon>Candidatus Aerophobota</taxon>
    </lineage>
</organism>
<gene>
    <name evidence="2" type="ORF">COB11_03115</name>
</gene>
<dbReference type="GO" id="GO:0016020">
    <property type="term" value="C:membrane"/>
    <property type="evidence" value="ECO:0007669"/>
    <property type="project" value="InterPro"/>
</dbReference>
<sequence>MLFGFFFWYKALAMGGVARVSQVQLNQTFITLFASATILGETIESSTVLFAFLIVI</sequence>
<evidence type="ECO:0000313" key="2">
    <source>
        <dbReference type="EMBL" id="PCI94979.1"/>
    </source>
</evidence>
<accession>A0A2A4YKH4</accession>
<proteinExistence type="predicted"/>
<dbReference type="AlphaFoldDB" id="A0A2A4YKH4"/>
<evidence type="ECO:0000259" key="1">
    <source>
        <dbReference type="Pfam" id="PF00892"/>
    </source>
</evidence>
<dbReference type="SUPFAM" id="SSF103481">
    <property type="entry name" value="Multidrug resistance efflux transporter EmrE"/>
    <property type="match status" value="1"/>
</dbReference>
<feature type="non-terminal residue" evidence="2">
    <location>
        <position position="56"/>
    </location>
</feature>